<dbReference type="PANTHER" id="PTHR35848">
    <property type="entry name" value="OXALATE-BINDING PROTEIN"/>
    <property type="match status" value="1"/>
</dbReference>
<dbReference type="Pfam" id="PF07883">
    <property type="entry name" value="Cupin_2"/>
    <property type="match status" value="1"/>
</dbReference>
<proteinExistence type="predicted"/>
<protein>
    <submittedName>
        <fullName evidence="3">Cupin domain-containing protein</fullName>
    </submittedName>
</protein>
<dbReference type="PANTHER" id="PTHR35848:SF6">
    <property type="entry name" value="CUPIN TYPE-2 DOMAIN-CONTAINING PROTEIN"/>
    <property type="match status" value="1"/>
</dbReference>
<dbReference type="InterPro" id="IPR011051">
    <property type="entry name" value="RmlC_Cupin_sf"/>
</dbReference>
<feature type="domain" description="Cupin type-2" evidence="2">
    <location>
        <begin position="79"/>
        <end position="145"/>
    </location>
</feature>
<dbReference type="InterPro" id="IPR014710">
    <property type="entry name" value="RmlC-like_jellyroll"/>
</dbReference>
<organism evidence="3 4">
    <name type="scientific">Anaerofustis stercorihominis</name>
    <dbReference type="NCBI Taxonomy" id="214853"/>
    <lineage>
        <taxon>Bacteria</taxon>
        <taxon>Bacillati</taxon>
        <taxon>Bacillota</taxon>
        <taxon>Clostridia</taxon>
        <taxon>Eubacteriales</taxon>
        <taxon>Eubacteriaceae</taxon>
        <taxon>Anaerofustis</taxon>
    </lineage>
</organism>
<dbReference type="Proteomes" id="UP000261212">
    <property type="component" value="Unassembled WGS sequence"/>
</dbReference>
<dbReference type="EMBL" id="QUSM01000002">
    <property type="protein sequence ID" value="RGD75233.1"/>
    <property type="molecule type" value="Genomic_DNA"/>
</dbReference>
<keyword evidence="1" id="KW-0479">Metal-binding</keyword>
<evidence type="ECO:0000313" key="4">
    <source>
        <dbReference type="Proteomes" id="UP000261212"/>
    </source>
</evidence>
<dbReference type="SUPFAM" id="SSF51182">
    <property type="entry name" value="RmlC-like cupins"/>
    <property type="match status" value="1"/>
</dbReference>
<evidence type="ECO:0000259" key="2">
    <source>
        <dbReference type="Pfam" id="PF07883"/>
    </source>
</evidence>
<evidence type="ECO:0000313" key="3">
    <source>
        <dbReference type="EMBL" id="RGD75233.1"/>
    </source>
</evidence>
<sequence length="182" mass="20807">MSIYVISHILEKYSQVHLLKIKGGKIMSFHKENDFNWEGIEKVDYKTSSTDGPISFNKTDRHTLVGDGQNTSFHTRYFECDGGGYSSLEKHAHVHVVIAARGKGVVIVDDEVYEVKPHDLIVIPPWAKHQLVNASETEPFGFFCIVDADRDRFQTLTKEEVAEMQKNEKVAKAIRVHEKYWG</sequence>
<evidence type="ECO:0000256" key="1">
    <source>
        <dbReference type="ARBA" id="ARBA00022723"/>
    </source>
</evidence>
<dbReference type="InterPro" id="IPR013096">
    <property type="entry name" value="Cupin_2"/>
</dbReference>
<comment type="caution">
    <text evidence="3">The sequence shown here is derived from an EMBL/GenBank/DDBJ whole genome shotgun (WGS) entry which is preliminary data.</text>
</comment>
<dbReference type="InterPro" id="IPR051610">
    <property type="entry name" value="GPI/OXD"/>
</dbReference>
<dbReference type="GO" id="GO:0046872">
    <property type="term" value="F:metal ion binding"/>
    <property type="evidence" value="ECO:0007669"/>
    <property type="project" value="UniProtKB-KW"/>
</dbReference>
<dbReference type="AlphaFoldDB" id="A0A3E3E180"/>
<reference evidence="3 4" key="1">
    <citation type="submission" date="2018-08" db="EMBL/GenBank/DDBJ databases">
        <title>A genome reference for cultivated species of the human gut microbiota.</title>
        <authorList>
            <person name="Zou Y."/>
            <person name="Xue W."/>
            <person name="Luo G."/>
        </authorList>
    </citation>
    <scope>NUCLEOTIDE SEQUENCE [LARGE SCALE GENOMIC DNA]</scope>
    <source>
        <strain evidence="3 4">AM25-6</strain>
    </source>
</reference>
<name>A0A3E3E180_9FIRM</name>
<accession>A0A3E3E180</accession>
<dbReference type="Gene3D" id="2.60.120.10">
    <property type="entry name" value="Jelly Rolls"/>
    <property type="match status" value="1"/>
</dbReference>
<gene>
    <name evidence="3" type="ORF">DW687_02600</name>
</gene>